<proteinExistence type="predicted"/>
<dbReference type="AlphaFoldDB" id="A0A7X2G1W0"/>
<comment type="caution">
    <text evidence="2">The sequence shown here is derived from an EMBL/GenBank/DDBJ whole genome shotgun (WGS) entry which is preliminary data.</text>
</comment>
<dbReference type="EMBL" id="WJND01000010">
    <property type="protein sequence ID" value="MRG89778.1"/>
    <property type="molecule type" value="Genomic_DNA"/>
</dbReference>
<accession>A0A7X2G1W0</accession>
<sequence length="205" mass="23772">MITSLLTGMVGGAGVLGAGYEVAKSKLHQEPFKAIDVFFHEKEQNERLAASLSKKKTELEKKAQALKERSEFLDKKYQEIVDDDESNRQIADYYNELIQKEDNEWKEFQREFTPKEGQTSVLELVKRDAGTRIGKKGYYKFLHDHRSALNDTQYGIYLEILELLSKEFSDSNLKPYVLQLYRFLSGKGYNPYAISWILMMALHNI</sequence>
<dbReference type="RefSeq" id="WP_153704133.1">
    <property type="nucleotide sequence ID" value="NZ_WJND01000010.1"/>
</dbReference>
<reference evidence="2 3" key="1">
    <citation type="submission" date="2019-11" db="EMBL/GenBank/DDBJ databases">
        <title>Draft genome sequence of 12 host-associated Lactobacillus reuteri rodent strains.</title>
        <authorList>
            <person name="Zhang S."/>
            <person name="Ozcam M."/>
            <person name="Van Pijkeren J.P."/>
        </authorList>
    </citation>
    <scope>NUCLEOTIDE SEQUENCE [LARGE SCALE GENOMIC DNA]</scope>
    <source>
        <strain evidence="2 3">N4I</strain>
    </source>
</reference>
<name>A0A7X2G1W0_LIMRT</name>
<keyword evidence="1" id="KW-0175">Coiled coil</keyword>
<feature type="coiled-coil region" evidence="1">
    <location>
        <begin position="42"/>
        <end position="76"/>
    </location>
</feature>
<gene>
    <name evidence="2" type="ORF">GIX76_07225</name>
</gene>
<evidence type="ECO:0000313" key="3">
    <source>
        <dbReference type="Proteomes" id="UP000460207"/>
    </source>
</evidence>
<organism evidence="2 3">
    <name type="scientific">Limosilactobacillus reuteri</name>
    <name type="common">Lactobacillus reuteri</name>
    <dbReference type="NCBI Taxonomy" id="1598"/>
    <lineage>
        <taxon>Bacteria</taxon>
        <taxon>Bacillati</taxon>
        <taxon>Bacillota</taxon>
        <taxon>Bacilli</taxon>
        <taxon>Lactobacillales</taxon>
        <taxon>Lactobacillaceae</taxon>
        <taxon>Limosilactobacillus</taxon>
    </lineage>
</organism>
<dbReference type="Proteomes" id="UP000460207">
    <property type="component" value="Unassembled WGS sequence"/>
</dbReference>
<evidence type="ECO:0000256" key="1">
    <source>
        <dbReference type="SAM" id="Coils"/>
    </source>
</evidence>
<evidence type="ECO:0000313" key="2">
    <source>
        <dbReference type="EMBL" id="MRG89778.1"/>
    </source>
</evidence>
<protein>
    <submittedName>
        <fullName evidence="2">Uncharacterized protein</fullName>
    </submittedName>
</protein>